<keyword evidence="6 10" id="KW-1133">Transmembrane helix</keyword>
<keyword evidence="7 10" id="KW-0472">Membrane</keyword>
<dbReference type="PANTHER" id="PTHR47019:SF1">
    <property type="entry name" value="LIPID II FLIPPASE MURJ"/>
    <property type="match status" value="1"/>
</dbReference>
<reference evidence="11 12" key="1">
    <citation type="journal article" date="2018" name="Nat. Biotechnol.">
        <title>A standardized bacterial taxonomy based on genome phylogeny substantially revises the tree of life.</title>
        <authorList>
            <person name="Parks D.H."/>
            <person name="Chuvochina M."/>
            <person name="Waite D.W."/>
            <person name="Rinke C."/>
            <person name="Skarshewski A."/>
            <person name="Chaumeil P.A."/>
            <person name="Hugenholtz P."/>
        </authorList>
    </citation>
    <scope>NUCLEOTIDE SEQUENCE [LARGE SCALE GENOMIC DNA]</scope>
    <source>
        <strain evidence="11">UBA9049</strain>
    </source>
</reference>
<dbReference type="AlphaFoldDB" id="A0A3B8WMT4"/>
<evidence type="ECO:0000313" key="11">
    <source>
        <dbReference type="EMBL" id="HAC28948.1"/>
    </source>
</evidence>
<feature type="non-terminal residue" evidence="11">
    <location>
        <position position="123"/>
    </location>
</feature>
<dbReference type="GO" id="GO:0015648">
    <property type="term" value="F:lipid-linked peptidoglycan transporter activity"/>
    <property type="evidence" value="ECO:0007669"/>
    <property type="project" value="TreeGrafter"/>
</dbReference>
<proteinExistence type="inferred from homology"/>
<feature type="transmembrane region" description="Helical" evidence="10">
    <location>
        <begin position="79"/>
        <end position="102"/>
    </location>
</feature>
<comment type="subcellular location">
    <subcellularLocation>
        <location evidence="1">Cell membrane</location>
        <topology evidence="1">Multi-pass membrane protein</topology>
    </subcellularLocation>
</comment>
<evidence type="ECO:0000256" key="4">
    <source>
        <dbReference type="ARBA" id="ARBA00022960"/>
    </source>
</evidence>
<evidence type="ECO:0000313" key="12">
    <source>
        <dbReference type="Proteomes" id="UP000261325"/>
    </source>
</evidence>
<feature type="transmembrane region" description="Helical" evidence="10">
    <location>
        <begin position="15"/>
        <end position="33"/>
    </location>
</feature>
<comment type="function">
    <text evidence="8">Involved in peptidoglycan biosynthesis. Transports lipid-linked peptidoglycan precursors from the inner to the outer leaflet of the cytoplasmic membrane.</text>
</comment>
<comment type="caution">
    <text evidence="11">The sequence shown here is derived from an EMBL/GenBank/DDBJ whole genome shotgun (WGS) entry which is preliminary data.</text>
</comment>
<dbReference type="Proteomes" id="UP000261325">
    <property type="component" value="Unassembled WGS sequence"/>
</dbReference>
<keyword evidence="5" id="KW-0573">Peptidoglycan synthesis</keyword>
<dbReference type="GO" id="GO:0009252">
    <property type="term" value="P:peptidoglycan biosynthetic process"/>
    <property type="evidence" value="ECO:0007669"/>
    <property type="project" value="UniProtKB-KW"/>
</dbReference>
<dbReference type="GO" id="GO:0005886">
    <property type="term" value="C:plasma membrane"/>
    <property type="evidence" value="ECO:0007669"/>
    <property type="project" value="UniProtKB-SubCell"/>
</dbReference>
<dbReference type="PRINTS" id="PR01806">
    <property type="entry name" value="VIRFACTRMVIN"/>
</dbReference>
<dbReference type="PANTHER" id="PTHR47019">
    <property type="entry name" value="LIPID II FLIPPASE MURJ"/>
    <property type="match status" value="1"/>
</dbReference>
<keyword evidence="3 10" id="KW-0812">Transmembrane</keyword>
<evidence type="ECO:0000256" key="1">
    <source>
        <dbReference type="ARBA" id="ARBA00004651"/>
    </source>
</evidence>
<evidence type="ECO:0000256" key="9">
    <source>
        <dbReference type="ARBA" id="ARBA00061532"/>
    </source>
</evidence>
<dbReference type="InterPro" id="IPR004268">
    <property type="entry name" value="MurJ"/>
</dbReference>
<evidence type="ECO:0000256" key="7">
    <source>
        <dbReference type="ARBA" id="ARBA00023136"/>
    </source>
</evidence>
<evidence type="ECO:0000256" key="6">
    <source>
        <dbReference type="ARBA" id="ARBA00022989"/>
    </source>
</evidence>
<name>A0A3B8WMT4_MARNT</name>
<evidence type="ECO:0000256" key="10">
    <source>
        <dbReference type="SAM" id="Phobius"/>
    </source>
</evidence>
<evidence type="ECO:0000256" key="2">
    <source>
        <dbReference type="ARBA" id="ARBA00022475"/>
    </source>
</evidence>
<evidence type="ECO:0000256" key="5">
    <source>
        <dbReference type="ARBA" id="ARBA00022984"/>
    </source>
</evidence>
<evidence type="ECO:0000256" key="8">
    <source>
        <dbReference type="ARBA" id="ARBA00060041"/>
    </source>
</evidence>
<organism evidence="11 12">
    <name type="scientific">Marinobacter nauticus</name>
    <name type="common">Marinobacter hydrocarbonoclasticus</name>
    <name type="synonym">Marinobacter aquaeolei</name>
    <dbReference type="NCBI Taxonomy" id="2743"/>
    <lineage>
        <taxon>Bacteria</taxon>
        <taxon>Pseudomonadati</taxon>
        <taxon>Pseudomonadota</taxon>
        <taxon>Gammaproteobacteria</taxon>
        <taxon>Pseudomonadales</taxon>
        <taxon>Marinobacteraceae</taxon>
        <taxon>Marinobacter</taxon>
    </lineage>
</organism>
<keyword evidence="4" id="KW-0133">Cell shape</keyword>
<keyword evidence="2" id="KW-1003">Cell membrane</keyword>
<dbReference type="Pfam" id="PF03023">
    <property type="entry name" value="MurJ"/>
    <property type="match status" value="1"/>
</dbReference>
<evidence type="ECO:0000256" key="3">
    <source>
        <dbReference type="ARBA" id="ARBA00022692"/>
    </source>
</evidence>
<dbReference type="InterPro" id="IPR051050">
    <property type="entry name" value="Lipid_II_flippase_MurJ/MviN"/>
</dbReference>
<protein>
    <submittedName>
        <fullName evidence="11">Murein biosynthesis integral membrane protein MurJ</fullName>
    </submittedName>
</protein>
<dbReference type="GO" id="GO:0034204">
    <property type="term" value="P:lipid translocation"/>
    <property type="evidence" value="ECO:0007669"/>
    <property type="project" value="TreeGrafter"/>
</dbReference>
<accession>A0A3B8WMT4</accession>
<sequence length="123" mass="13103">MTMLSRVLGLVRDMVIARYFGAGAGADAFFVAFKIPNFLRRLFAEGAFSQAFVPVLSSYRETQDISQVKRLVDAVAGSLGLVLLAVTLVAMLGSPVLTAVFAPGFLGDDVKFALTSEPSIATR</sequence>
<comment type="similarity">
    <text evidence="9">Belongs to the MurJ/MviN family.</text>
</comment>
<dbReference type="EMBL" id="DLYI01000190">
    <property type="protein sequence ID" value="HAC28948.1"/>
    <property type="molecule type" value="Genomic_DNA"/>
</dbReference>
<dbReference type="GO" id="GO:0008360">
    <property type="term" value="P:regulation of cell shape"/>
    <property type="evidence" value="ECO:0007669"/>
    <property type="project" value="UniProtKB-KW"/>
</dbReference>
<gene>
    <name evidence="11" type="ORF">DCF82_14205</name>
</gene>